<feature type="domain" description="AB hydrolase-1" evidence="1">
    <location>
        <begin position="9"/>
        <end position="90"/>
    </location>
</feature>
<name>A0A2B7Y5C1_9EURO</name>
<dbReference type="PANTHER" id="PTHR37017">
    <property type="entry name" value="AB HYDROLASE-1 DOMAIN-CONTAINING PROTEIN-RELATED"/>
    <property type="match status" value="1"/>
</dbReference>
<evidence type="ECO:0000259" key="1">
    <source>
        <dbReference type="Pfam" id="PF12697"/>
    </source>
</evidence>
<evidence type="ECO:0000313" key="2">
    <source>
        <dbReference type="EMBL" id="PGH16329.1"/>
    </source>
</evidence>
<dbReference type="InterPro" id="IPR052897">
    <property type="entry name" value="Sec-Metab_Biosynth_Hydrolase"/>
</dbReference>
<dbReference type="Pfam" id="PF12697">
    <property type="entry name" value="Abhydrolase_6"/>
    <property type="match status" value="1"/>
</dbReference>
<sequence>MISSPKPTVVLVHGANHTPAIYDPILSILHAASYPTITVSLPSSGASPGLPDFSADTEAVRTVVKALAELGREVLMVPHSYGGMPSTEALLGSARKNATLKAKTVGSLP</sequence>
<dbReference type="EMBL" id="PDNB01000018">
    <property type="protein sequence ID" value="PGH16329.1"/>
    <property type="molecule type" value="Genomic_DNA"/>
</dbReference>
<dbReference type="SUPFAM" id="SSF53474">
    <property type="entry name" value="alpha/beta-Hydrolases"/>
    <property type="match status" value="1"/>
</dbReference>
<dbReference type="AlphaFoldDB" id="A0A2B7Y5C1"/>
<accession>A0A2B7Y5C1</accession>
<dbReference type="InterPro" id="IPR000073">
    <property type="entry name" value="AB_hydrolase_1"/>
</dbReference>
<dbReference type="InterPro" id="IPR029058">
    <property type="entry name" value="AB_hydrolase_fold"/>
</dbReference>
<reference evidence="2 3" key="1">
    <citation type="submission" date="2017-10" db="EMBL/GenBank/DDBJ databases">
        <title>Comparative genomics in systemic dimorphic fungi from Ajellomycetaceae.</title>
        <authorList>
            <person name="Munoz J.F."/>
            <person name="Mcewen J.G."/>
            <person name="Clay O.K."/>
            <person name="Cuomo C.A."/>
        </authorList>
    </citation>
    <scope>NUCLEOTIDE SEQUENCE [LARGE SCALE GENOMIC DNA]</scope>
    <source>
        <strain evidence="2 3">UAMH5409</strain>
    </source>
</reference>
<evidence type="ECO:0000313" key="3">
    <source>
        <dbReference type="Proteomes" id="UP000223968"/>
    </source>
</evidence>
<dbReference type="Gene3D" id="3.40.50.1820">
    <property type="entry name" value="alpha/beta hydrolase"/>
    <property type="match status" value="1"/>
</dbReference>
<proteinExistence type="predicted"/>
<keyword evidence="3" id="KW-1185">Reference proteome</keyword>
<gene>
    <name evidence="2" type="ORF">AJ79_01871</name>
</gene>
<dbReference type="STRING" id="1447875.A0A2B7Y5C1"/>
<dbReference type="PANTHER" id="PTHR37017:SF11">
    <property type="entry name" value="ESTERASE_LIPASE_THIOESTERASE DOMAIN-CONTAINING PROTEIN"/>
    <property type="match status" value="1"/>
</dbReference>
<dbReference type="Proteomes" id="UP000223968">
    <property type="component" value="Unassembled WGS sequence"/>
</dbReference>
<dbReference type="OrthoDB" id="408373at2759"/>
<organism evidence="2 3">
    <name type="scientific">Helicocarpus griseus UAMH5409</name>
    <dbReference type="NCBI Taxonomy" id="1447875"/>
    <lineage>
        <taxon>Eukaryota</taxon>
        <taxon>Fungi</taxon>
        <taxon>Dikarya</taxon>
        <taxon>Ascomycota</taxon>
        <taxon>Pezizomycotina</taxon>
        <taxon>Eurotiomycetes</taxon>
        <taxon>Eurotiomycetidae</taxon>
        <taxon>Onygenales</taxon>
        <taxon>Ajellomycetaceae</taxon>
        <taxon>Helicocarpus</taxon>
    </lineage>
</organism>
<comment type="caution">
    <text evidence="2">The sequence shown here is derived from an EMBL/GenBank/DDBJ whole genome shotgun (WGS) entry which is preliminary data.</text>
</comment>
<protein>
    <recommendedName>
        <fullName evidence="1">AB hydrolase-1 domain-containing protein</fullName>
    </recommendedName>
</protein>